<dbReference type="AlphaFoldDB" id="A0A837D7J9"/>
<evidence type="ECO:0008006" key="4">
    <source>
        <dbReference type="Google" id="ProtNLM"/>
    </source>
</evidence>
<accession>A0A837D7J9</accession>
<feature type="transmembrane region" description="Helical" evidence="1">
    <location>
        <begin position="201"/>
        <end position="220"/>
    </location>
</feature>
<dbReference type="EMBL" id="JRZE01000006">
    <property type="protein sequence ID" value="KHF43422.1"/>
    <property type="molecule type" value="Genomic_DNA"/>
</dbReference>
<keyword evidence="1" id="KW-1133">Transmembrane helix</keyword>
<evidence type="ECO:0000256" key="1">
    <source>
        <dbReference type="SAM" id="Phobius"/>
    </source>
</evidence>
<dbReference type="Proteomes" id="UP000030848">
    <property type="component" value="Unassembled WGS sequence"/>
</dbReference>
<gene>
    <name evidence="2" type="ORF">MINT15_36240</name>
</gene>
<evidence type="ECO:0000313" key="3">
    <source>
        <dbReference type="Proteomes" id="UP000030848"/>
    </source>
</evidence>
<evidence type="ECO:0000313" key="2">
    <source>
        <dbReference type="EMBL" id="KHF43422.1"/>
    </source>
</evidence>
<feature type="transmembrane region" description="Helical" evidence="1">
    <location>
        <begin position="12"/>
        <end position="33"/>
    </location>
</feature>
<keyword evidence="1" id="KW-0472">Membrane</keyword>
<sequence length="426" mass="45901">MTEWLRRLSWPLPWWYLPLPAVAVFVIALASTWESLSWPYQEWQYTSAQFHQQTALAAPVCAAWAAVVAGRLTAPSRIFALPMGRRVGVPVVRQHLAQLGTTLLGGYLLGLAPLVAVTVVDAEFGGPDLPVMVSGLLGLTAAVTVGYLLGVLARTALIAPVPFLLFFAFAVAGSGDDTYAAVLPVLHVDPELGQVENPVMVVFRCAFFLLVTIAAGLIAAQVLTHRVPRPRAGLATAATFTAVPAVLAVLGISTTPDLFRIPPDPPRQCAERHGIEYCVHQGHASQLDDLIAALDPVFTARGPQEQVKRVYDRALLFADPLTVPETTHVAVLTPNIPPASEASFVADKLAGIYGCVERYPHRGAESGGDHPYDRARDLASWLMHGGHAVDDANSFRGLDTDTMREWMTAHFDAIRTCSLDTVELPS</sequence>
<protein>
    <recommendedName>
        <fullName evidence="4">ABC-type transport system involved in multi-copper enzyme maturation, permease component</fullName>
    </recommendedName>
</protein>
<feature type="transmembrane region" description="Helical" evidence="1">
    <location>
        <begin position="156"/>
        <end position="175"/>
    </location>
</feature>
<proteinExistence type="predicted"/>
<name>A0A837D7J9_9PSEU</name>
<reference evidence="2 3" key="1">
    <citation type="submission" date="2014-10" db="EMBL/GenBank/DDBJ databases">
        <title>Genome sequence of Micropolyspora internatus JCM3315.</title>
        <authorList>
            <person name="Shin S.-K."/>
            <person name="Yi H."/>
        </authorList>
    </citation>
    <scope>NUCLEOTIDE SEQUENCE [LARGE SCALE GENOMIC DNA]</scope>
    <source>
        <strain evidence="2 3">JCM 3315</strain>
    </source>
</reference>
<feature type="transmembrane region" description="Helical" evidence="1">
    <location>
        <begin position="129"/>
        <end position="149"/>
    </location>
</feature>
<comment type="caution">
    <text evidence="2">The sequence shown here is derived from an EMBL/GenBank/DDBJ whole genome shotgun (WGS) entry which is preliminary data.</text>
</comment>
<feature type="transmembrane region" description="Helical" evidence="1">
    <location>
        <begin position="95"/>
        <end position="117"/>
    </location>
</feature>
<feature type="transmembrane region" description="Helical" evidence="1">
    <location>
        <begin position="53"/>
        <end position="74"/>
    </location>
</feature>
<organism evidence="2 3">
    <name type="scientific">Saccharomonospora viridis</name>
    <dbReference type="NCBI Taxonomy" id="1852"/>
    <lineage>
        <taxon>Bacteria</taxon>
        <taxon>Bacillati</taxon>
        <taxon>Actinomycetota</taxon>
        <taxon>Actinomycetes</taxon>
        <taxon>Pseudonocardiales</taxon>
        <taxon>Pseudonocardiaceae</taxon>
        <taxon>Saccharomonospora</taxon>
    </lineage>
</organism>
<keyword evidence="1" id="KW-0812">Transmembrane</keyword>
<feature type="transmembrane region" description="Helical" evidence="1">
    <location>
        <begin position="232"/>
        <end position="252"/>
    </location>
</feature>